<accession>A0A1S2ZB36</accession>
<feature type="compositionally biased region" description="Basic residues" evidence="1">
    <location>
        <begin position="68"/>
        <end position="77"/>
    </location>
</feature>
<feature type="region of interest" description="Disordered" evidence="1">
    <location>
        <begin position="320"/>
        <end position="362"/>
    </location>
</feature>
<dbReference type="eggNOG" id="ENOG502S1WB">
    <property type="taxonomic scope" value="Eukaryota"/>
</dbReference>
<dbReference type="STRING" id="9365.ENSEEUP00000008064"/>
<feature type="domain" description="Small acidic protein-like" evidence="2">
    <location>
        <begin position="413"/>
        <end position="486"/>
    </location>
</feature>
<dbReference type="OrthoDB" id="9451331at2759"/>
<protein>
    <submittedName>
        <fullName evidence="4">Lysine-rich nucleolar protein 1 isoform X2</fullName>
    </submittedName>
</protein>
<reference evidence="4" key="1">
    <citation type="submission" date="2025-08" db="UniProtKB">
        <authorList>
            <consortium name="RefSeq"/>
        </authorList>
    </citation>
    <scope>IDENTIFICATION</scope>
</reference>
<sequence>MAAVSKATSPLSSARPGRSPNSQGRASEMGKTSGSRRSGRSRGGGESWPSGMVTKAHKGDLSPGLSERKKKKKKKKVIKEPEAGKSVLNSDTYFIPSKPTSPTKNTVRGKTPEMLMKKKKKKKKDLSTPLEEPAGLETTFHRHYQSKSPRQAKSPNGTKSPRPRKQELPNGEKKKKPLWPLSMSPDSRPKSSLGSRQCEEVTKVNKKLKKYKKEKKAQDPLSWLCKSKEHPHACPERQDCEGQAAFGQKRKQGSPREYGVKMKKKKIHQEGDTTLGHSSLSKSLESSPRKRTKKKLAKVEIPECSPIGDGLCTPTKKKMKLKEKAELPEVKETSLKKKKKKMRKESIAAEQPGEEEEESNTDLEVVLEKKGNVDEVHIDQVRRKALQEEIDRESGKTEVPVTKKWTGTQFGQWDTADFENEEKKMKFLKLMGGFKNMPPSFRRPPNLMVRPNMALGRKASDSLQQQLMQDYDRAMSWKYNRGAGLGFSSIPNKVFYIDKNASKSTRFED</sequence>
<name>A0A1S2ZB36_ERIEU</name>
<dbReference type="CTD" id="400506"/>
<dbReference type="AlphaFoldDB" id="A0A1S2ZB36"/>
<feature type="compositionally biased region" description="Polar residues" evidence="1">
    <location>
        <begin position="146"/>
        <end position="159"/>
    </location>
</feature>
<feature type="region of interest" description="Disordered" evidence="1">
    <location>
        <begin position="1"/>
        <end position="204"/>
    </location>
</feature>
<dbReference type="PANTHER" id="PTHR22426">
    <property type="entry name" value="ARGININE_SERINE-RICH COILED-COIL PROTEIN 2"/>
    <property type="match status" value="1"/>
</dbReference>
<dbReference type="InterPro" id="IPR028124">
    <property type="entry name" value="SMAP_dom"/>
</dbReference>
<feature type="compositionally biased region" description="Polar residues" evidence="1">
    <location>
        <begin position="87"/>
        <end position="108"/>
    </location>
</feature>
<feature type="region of interest" description="Disordered" evidence="1">
    <location>
        <begin position="241"/>
        <end position="297"/>
    </location>
</feature>
<gene>
    <name evidence="4" type="primary">KNOP1</name>
</gene>
<feature type="compositionally biased region" description="Polar residues" evidence="1">
    <location>
        <begin position="1"/>
        <end position="12"/>
    </location>
</feature>
<dbReference type="GeneID" id="103107773"/>
<dbReference type="Pfam" id="PF15477">
    <property type="entry name" value="SMAP"/>
    <property type="match status" value="1"/>
</dbReference>
<organism evidence="3 4">
    <name type="scientific">Erinaceus europaeus</name>
    <name type="common">Western European hedgehog</name>
    <dbReference type="NCBI Taxonomy" id="9365"/>
    <lineage>
        <taxon>Eukaryota</taxon>
        <taxon>Metazoa</taxon>
        <taxon>Chordata</taxon>
        <taxon>Craniata</taxon>
        <taxon>Vertebrata</taxon>
        <taxon>Euteleostomi</taxon>
        <taxon>Mammalia</taxon>
        <taxon>Eutheria</taxon>
        <taxon>Laurasiatheria</taxon>
        <taxon>Eulipotyphla</taxon>
        <taxon>Erinaceidae</taxon>
        <taxon>Erinaceinae</taxon>
        <taxon>Erinaceus</taxon>
    </lineage>
</organism>
<feature type="compositionally biased region" description="Acidic residues" evidence="1">
    <location>
        <begin position="352"/>
        <end position="361"/>
    </location>
</feature>
<dbReference type="RefSeq" id="XP_007516647.2">
    <property type="nucleotide sequence ID" value="XM_007516585.3"/>
</dbReference>
<evidence type="ECO:0000256" key="1">
    <source>
        <dbReference type="SAM" id="MobiDB-lite"/>
    </source>
</evidence>
<evidence type="ECO:0000313" key="3">
    <source>
        <dbReference type="Proteomes" id="UP001652624"/>
    </source>
</evidence>
<dbReference type="Proteomes" id="UP001652624">
    <property type="component" value="Chromosome 15"/>
</dbReference>
<evidence type="ECO:0000259" key="2">
    <source>
        <dbReference type="Pfam" id="PF15477"/>
    </source>
</evidence>
<keyword evidence="3" id="KW-1185">Reference proteome</keyword>
<dbReference type="InParanoid" id="A0A1S2ZB36"/>
<dbReference type="PANTHER" id="PTHR22426:SF1">
    <property type="entry name" value="LYSINE-RICH NUCLEOLAR PROTEIN 1"/>
    <property type="match status" value="1"/>
</dbReference>
<feature type="compositionally biased region" description="Basic and acidic residues" evidence="1">
    <location>
        <begin position="322"/>
        <end position="335"/>
    </location>
</feature>
<proteinExistence type="predicted"/>
<evidence type="ECO:0000313" key="4">
    <source>
        <dbReference type="RefSeq" id="XP_007516647.2"/>
    </source>
</evidence>
<dbReference type="FunCoup" id="A0A1S2ZB36">
    <property type="interactions" value="1250"/>
</dbReference>